<proteinExistence type="predicted"/>
<evidence type="ECO:0000313" key="2">
    <source>
        <dbReference type="EMBL" id="CAG6669258.1"/>
    </source>
</evidence>
<evidence type="ECO:0000256" key="1">
    <source>
        <dbReference type="SAM" id="MobiDB-lite"/>
    </source>
</evidence>
<protein>
    <submittedName>
        <fullName evidence="2">Uncharacterized protein</fullName>
    </submittedName>
</protein>
<feature type="region of interest" description="Disordered" evidence="1">
    <location>
        <begin position="80"/>
        <end position="115"/>
    </location>
</feature>
<accession>A0A8D8WS71</accession>
<reference evidence="2" key="1">
    <citation type="submission" date="2021-05" db="EMBL/GenBank/DDBJ databases">
        <authorList>
            <person name="Alioto T."/>
            <person name="Alioto T."/>
            <person name="Gomez Garrido J."/>
        </authorList>
    </citation>
    <scope>NUCLEOTIDE SEQUENCE</scope>
</reference>
<sequence>MGDETTMPLSNGTDEDYNSSDLSESDPQSHQPHTELSSYQPDLSFEPLPVPAEYREKEKELKEIVCQKRKLSLEQLRNHAKSPGGFITDSFPPFLRRHSSRAVAPTVRNRSEQAL</sequence>
<name>A0A8D8WS71_9HEMI</name>
<feature type="compositionally biased region" description="Polar residues" evidence="1">
    <location>
        <begin position="19"/>
        <end position="41"/>
    </location>
</feature>
<feature type="region of interest" description="Disordered" evidence="1">
    <location>
        <begin position="1"/>
        <end position="54"/>
    </location>
</feature>
<dbReference type="EMBL" id="HBUF01220637">
    <property type="protein sequence ID" value="CAG6669262.1"/>
    <property type="molecule type" value="Transcribed_RNA"/>
</dbReference>
<dbReference type="EMBL" id="HBUF01220634">
    <property type="protein sequence ID" value="CAG6669258.1"/>
    <property type="molecule type" value="Transcribed_RNA"/>
</dbReference>
<organism evidence="2">
    <name type="scientific">Cacopsylla melanoneura</name>
    <dbReference type="NCBI Taxonomy" id="428564"/>
    <lineage>
        <taxon>Eukaryota</taxon>
        <taxon>Metazoa</taxon>
        <taxon>Ecdysozoa</taxon>
        <taxon>Arthropoda</taxon>
        <taxon>Hexapoda</taxon>
        <taxon>Insecta</taxon>
        <taxon>Pterygota</taxon>
        <taxon>Neoptera</taxon>
        <taxon>Paraneoptera</taxon>
        <taxon>Hemiptera</taxon>
        <taxon>Sternorrhyncha</taxon>
        <taxon>Psylloidea</taxon>
        <taxon>Psyllidae</taxon>
        <taxon>Psyllinae</taxon>
        <taxon>Cacopsylla</taxon>
    </lineage>
</organism>
<dbReference type="AlphaFoldDB" id="A0A8D8WS71"/>